<dbReference type="EMBL" id="ML977501">
    <property type="protein sequence ID" value="KAF2131876.1"/>
    <property type="molecule type" value="Genomic_DNA"/>
</dbReference>
<proteinExistence type="predicted"/>
<dbReference type="Proteomes" id="UP000799771">
    <property type="component" value="Unassembled WGS sequence"/>
</dbReference>
<dbReference type="RefSeq" id="XP_033526263.1">
    <property type="nucleotide sequence ID" value="XM_033662366.1"/>
</dbReference>
<evidence type="ECO:0000313" key="2">
    <source>
        <dbReference type="Proteomes" id="UP000799771"/>
    </source>
</evidence>
<organism evidence="1 2">
    <name type="scientific">Dothidotthia symphoricarpi CBS 119687</name>
    <dbReference type="NCBI Taxonomy" id="1392245"/>
    <lineage>
        <taxon>Eukaryota</taxon>
        <taxon>Fungi</taxon>
        <taxon>Dikarya</taxon>
        <taxon>Ascomycota</taxon>
        <taxon>Pezizomycotina</taxon>
        <taxon>Dothideomycetes</taxon>
        <taxon>Pleosporomycetidae</taxon>
        <taxon>Pleosporales</taxon>
        <taxon>Dothidotthiaceae</taxon>
        <taxon>Dothidotthia</taxon>
    </lineage>
</organism>
<name>A0A6A6AJZ4_9PLEO</name>
<protein>
    <submittedName>
        <fullName evidence="1">Uncharacterized protein</fullName>
    </submittedName>
</protein>
<accession>A0A6A6AJZ4</accession>
<dbReference type="GeneID" id="54402798"/>
<reference evidence="1" key="1">
    <citation type="journal article" date="2020" name="Stud. Mycol.">
        <title>101 Dothideomycetes genomes: a test case for predicting lifestyles and emergence of pathogens.</title>
        <authorList>
            <person name="Haridas S."/>
            <person name="Albert R."/>
            <person name="Binder M."/>
            <person name="Bloem J."/>
            <person name="Labutti K."/>
            <person name="Salamov A."/>
            <person name="Andreopoulos B."/>
            <person name="Baker S."/>
            <person name="Barry K."/>
            <person name="Bills G."/>
            <person name="Bluhm B."/>
            <person name="Cannon C."/>
            <person name="Castanera R."/>
            <person name="Culley D."/>
            <person name="Daum C."/>
            <person name="Ezra D."/>
            <person name="Gonzalez J."/>
            <person name="Henrissat B."/>
            <person name="Kuo A."/>
            <person name="Liang C."/>
            <person name="Lipzen A."/>
            <person name="Lutzoni F."/>
            <person name="Magnuson J."/>
            <person name="Mondo S."/>
            <person name="Nolan M."/>
            <person name="Ohm R."/>
            <person name="Pangilinan J."/>
            <person name="Park H.-J."/>
            <person name="Ramirez L."/>
            <person name="Alfaro M."/>
            <person name="Sun H."/>
            <person name="Tritt A."/>
            <person name="Yoshinaga Y."/>
            <person name="Zwiers L.-H."/>
            <person name="Turgeon B."/>
            <person name="Goodwin S."/>
            <person name="Spatafora J."/>
            <person name="Crous P."/>
            <person name="Grigoriev I."/>
        </authorList>
    </citation>
    <scope>NUCLEOTIDE SEQUENCE</scope>
    <source>
        <strain evidence="1">CBS 119687</strain>
    </source>
</reference>
<gene>
    <name evidence="1" type="ORF">P153DRAFT_180375</name>
</gene>
<sequence>MPLCSPSHPLPSTTTVACFVFEASCCLLACSRLLAPSDRREQTFLRARSPHKALQCRYPSGSLKHALPVSSRSRLPFTSPTLFIPHDHVSRRLLSSSPLRQLASPPLSAAFGCTLRLHTALLAKSLILTDTTEAG</sequence>
<dbReference type="AlphaFoldDB" id="A0A6A6AJZ4"/>
<keyword evidence="2" id="KW-1185">Reference proteome</keyword>
<evidence type="ECO:0000313" key="1">
    <source>
        <dbReference type="EMBL" id="KAF2131876.1"/>
    </source>
</evidence>